<keyword evidence="3" id="KW-1185">Reference proteome</keyword>
<dbReference type="AlphaFoldDB" id="A0AAV7SRN9"/>
<evidence type="ECO:0000256" key="1">
    <source>
        <dbReference type="SAM" id="MobiDB-lite"/>
    </source>
</evidence>
<evidence type="ECO:0000313" key="3">
    <source>
        <dbReference type="Proteomes" id="UP001066276"/>
    </source>
</evidence>
<accession>A0AAV7SRN9</accession>
<sequence>MVPTYMTDMRFVLLRNFPKEPATATENSYPYESQLCQMDIKYGLFEPTRMWGTKDSKSQVFFDPGGPTLFLDELSTLKMEVVPPDLSKIQKKPPQAPPHPSQGSQ</sequence>
<proteinExistence type="predicted"/>
<comment type="caution">
    <text evidence="2">The sequence shown here is derived from an EMBL/GenBank/DDBJ whole genome shotgun (WGS) entry which is preliminary data.</text>
</comment>
<reference evidence="2" key="1">
    <citation type="journal article" date="2022" name="bioRxiv">
        <title>Sequencing and chromosome-scale assembly of the giantPleurodeles waltlgenome.</title>
        <authorList>
            <person name="Brown T."/>
            <person name="Elewa A."/>
            <person name="Iarovenko S."/>
            <person name="Subramanian E."/>
            <person name="Araus A.J."/>
            <person name="Petzold A."/>
            <person name="Susuki M."/>
            <person name="Suzuki K.-i.T."/>
            <person name="Hayashi T."/>
            <person name="Toyoda A."/>
            <person name="Oliveira C."/>
            <person name="Osipova E."/>
            <person name="Leigh N.D."/>
            <person name="Simon A."/>
            <person name="Yun M.H."/>
        </authorList>
    </citation>
    <scope>NUCLEOTIDE SEQUENCE</scope>
    <source>
        <strain evidence="2">20211129_DDA</strain>
        <tissue evidence="2">Liver</tissue>
    </source>
</reference>
<gene>
    <name evidence="2" type="ORF">NDU88_007043</name>
</gene>
<organism evidence="2 3">
    <name type="scientific">Pleurodeles waltl</name>
    <name type="common">Iberian ribbed newt</name>
    <dbReference type="NCBI Taxonomy" id="8319"/>
    <lineage>
        <taxon>Eukaryota</taxon>
        <taxon>Metazoa</taxon>
        <taxon>Chordata</taxon>
        <taxon>Craniata</taxon>
        <taxon>Vertebrata</taxon>
        <taxon>Euteleostomi</taxon>
        <taxon>Amphibia</taxon>
        <taxon>Batrachia</taxon>
        <taxon>Caudata</taxon>
        <taxon>Salamandroidea</taxon>
        <taxon>Salamandridae</taxon>
        <taxon>Pleurodelinae</taxon>
        <taxon>Pleurodeles</taxon>
    </lineage>
</organism>
<evidence type="ECO:0000313" key="2">
    <source>
        <dbReference type="EMBL" id="KAJ1166644.1"/>
    </source>
</evidence>
<dbReference type="EMBL" id="JANPWB010000008">
    <property type="protein sequence ID" value="KAJ1166644.1"/>
    <property type="molecule type" value="Genomic_DNA"/>
</dbReference>
<name>A0AAV7SRN9_PLEWA</name>
<feature type="compositionally biased region" description="Pro residues" evidence="1">
    <location>
        <begin position="94"/>
        <end position="105"/>
    </location>
</feature>
<dbReference type="Proteomes" id="UP001066276">
    <property type="component" value="Chromosome 4_2"/>
</dbReference>
<protein>
    <submittedName>
        <fullName evidence="2">Uncharacterized protein</fullName>
    </submittedName>
</protein>
<feature type="region of interest" description="Disordered" evidence="1">
    <location>
        <begin position="84"/>
        <end position="105"/>
    </location>
</feature>